<evidence type="ECO:0008006" key="4">
    <source>
        <dbReference type="Google" id="ProtNLM"/>
    </source>
</evidence>
<name>A0A166V7M7_9GAMM</name>
<keyword evidence="1" id="KW-0812">Transmembrane</keyword>
<gene>
    <name evidence="2" type="ORF">N475_22725</name>
</gene>
<dbReference type="RefSeq" id="WP_169809465.1">
    <property type="nucleotide sequence ID" value="NZ_AQHB01000049.1"/>
</dbReference>
<dbReference type="GeneID" id="58735801"/>
<evidence type="ECO:0000256" key="1">
    <source>
        <dbReference type="SAM" id="Phobius"/>
    </source>
</evidence>
<feature type="transmembrane region" description="Helical" evidence="1">
    <location>
        <begin position="29"/>
        <end position="53"/>
    </location>
</feature>
<dbReference type="EMBL" id="AUYB01000133">
    <property type="protein sequence ID" value="KZN31805.1"/>
    <property type="molecule type" value="Genomic_DNA"/>
</dbReference>
<evidence type="ECO:0000313" key="2">
    <source>
        <dbReference type="EMBL" id="KZN31805.1"/>
    </source>
</evidence>
<comment type="caution">
    <text evidence="2">The sequence shown here is derived from an EMBL/GenBank/DDBJ whole genome shotgun (WGS) entry which is preliminary data.</text>
</comment>
<protein>
    <recommendedName>
        <fullName evidence="4">Preprotein translocase subunit SecE</fullName>
    </recommendedName>
</protein>
<dbReference type="Proteomes" id="UP000076643">
    <property type="component" value="Unassembled WGS sequence"/>
</dbReference>
<proteinExistence type="predicted"/>
<organism evidence="2 3">
    <name type="scientific">Pseudoalteromonas luteoviolacea DSM 6061</name>
    <dbReference type="NCBI Taxonomy" id="1365250"/>
    <lineage>
        <taxon>Bacteria</taxon>
        <taxon>Pseudomonadati</taxon>
        <taxon>Pseudomonadota</taxon>
        <taxon>Gammaproteobacteria</taxon>
        <taxon>Alteromonadales</taxon>
        <taxon>Pseudoalteromonadaceae</taxon>
        <taxon>Pseudoalteromonas</taxon>
    </lineage>
</organism>
<dbReference type="AlphaFoldDB" id="A0A166V7M7"/>
<reference evidence="2 3" key="1">
    <citation type="submission" date="2013-07" db="EMBL/GenBank/DDBJ databases">
        <title>Comparative Genomic and Metabolomic Analysis of Twelve Strains of Pseudoalteromonas luteoviolacea.</title>
        <authorList>
            <person name="Vynne N.G."/>
            <person name="Mansson M."/>
            <person name="Gram L."/>
        </authorList>
    </citation>
    <scope>NUCLEOTIDE SEQUENCE [LARGE SCALE GENOMIC DNA]</scope>
    <source>
        <strain evidence="2 3">DSM 6061</strain>
    </source>
</reference>
<dbReference type="PATRIC" id="fig|1365250.3.peg.4349"/>
<keyword evidence="3" id="KW-1185">Reference proteome</keyword>
<keyword evidence="1" id="KW-1133">Transmembrane helix</keyword>
<keyword evidence="1" id="KW-0472">Membrane</keyword>
<evidence type="ECO:0000313" key="3">
    <source>
        <dbReference type="Proteomes" id="UP000076643"/>
    </source>
</evidence>
<accession>A0A166V7M7</accession>
<sequence>MKQALVEIKSEIKNKFLAWNNIESKSLKVLLLLIGLGLIGLKVFTTVLTFNWLPSLLG</sequence>